<protein>
    <submittedName>
        <fullName evidence="5">BQ2448_7168 protein</fullName>
    </submittedName>
</protein>
<sequence length="446" mass="48776">MLVSNSVATAILLVTSFSLVSALHHDDTSHPSHGAYKFRLARRTQSFTEDGMFNKEALVRENIRISHKYAKAAKNSLINLSVKSKAAEVRHREKVMFEAAQAIERQSLDEAKHLARRHKHSEPSRGHVPLTDVDFSDGYDAAYAGSVSFGTPFQQLAIDFDTGSGDTWVLGSHTLTKYPHTKYNPQLSSTFIESAGPTKWDEEYGSGSLEGLYMQDRVSVGGYEIPEQRFGVATKTLPILDGLKIDGVMGLAFPACSTMHVPSFMENLLRGKGNHPLPIPVLFNGSLNYLPVTEKALWQVACEGVVVDDKLLEGTKMVVALDTGSAMIRVPSSVANKIFKNLHGKLQKDGSFTIPCKSPCLKSFRFALGGQTYKIPLSDLNMGVYDKSDPSQCTFGIFVDDGILGSDGKPMAILGDTFLKTVYAVFHYSKNNRAAIGLAPVVEHAK</sequence>
<evidence type="ECO:0000313" key="5">
    <source>
        <dbReference type="EMBL" id="SCV73243.1"/>
    </source>
</evidence>
<gene>
    <name evidence="5" type="ORF">BQ2448_7168</name>
</gene>
<feature type="signal peptide" evidence="3">
    <location>
        <begin position="1"/>
        <end position="22"/>
    </location>
</feature>
<evidence type="ECO:0000259" key="4">
    <source>
        <dbReference type="PROSITE" id="PS51767"/>
    </source>
</evidence>
<dbReference type="InterPro" id="IPR001461">
    <property type="entry name" value="Aspartic_peptidase_A1"/>
</dbReference>
<dbReference type="Proteomes" id="UP000198372">
    <property type="component" value="Unassembled WGS sequence"/>
</dbReference>
<dbReference type="InterPro" id="IPR021109">
    <property type="entry name" value="Peptidase_aspartic_dom_sf"/>
</dbReference>
<organism evidence="5 6">
    <name type="scientific">Microbotryum intermedium</name>
    <dbReference type="NCBI Taxonomy" id="269621"/>
    <lineage>
        <taxon>Eukaryota</taxon>
        <taxon>Fungi</taxon>
        <taxon>Dikarya</taxon>
        <taxon>Basidiomycota</taxon>
        <taxon>Pucciniomycotina</taxon>
        <taxon>Microbotryomycetes</taxon>
        <taxon>Microbotryales</taxon>
        <taxon>Microbotryaceae</taxon>
        <taxon>Microbotryum</taxon>
    </lineage>
</organism>
<dbReference type="SUPFAM" id="SSF50630">
    <property type="entry name" value="Acid proteases"/>
    <property type="match status" value="1"/>
</dbReference>
<dbReference type="OrthoDB" id="2747330at2759"/>
<name>A0A238FMK1_9BASI</name>
<dbReference type="PROSITE" id="PS51767">
    <property type="entry name" value="PEPTIDASE_A1"/>
    <property type="match status" value="1"/>
</dbReference>
<evidence type="ECO:0000313" key="6">
    <source>
        <dbReference type="Proteomes" id="UP000198372"/>
    </source>
</evidence>
<proteinExistence type="inferred from homology"/>
<dbReference type="PANTHER" id="PTHR47966:SF51">
    <property type="entry name" value="BETA-SITE APP-CLEAVING ENZYME, ISOFORM A-RELATED"/>
    <property type="match status" value="1"/>
</dbReference>
<dbReference type="EMBL" id="FMSP01000017">
    <property type="protein sequence ID" value="SCV73243.1"/>
    <property type="molecule type" value="Genomic_DNA"/>
</dbReference>
<keyword evidence="6" id="KW-1185">Reference proteome</keyword>
<dbReference type="GO" id="GO:0006508">
    <property type="term" value="P:proteolysis"/>
    <property type="evidence" value="ECO:0007669"/>
    <property type="project" value="InterPro"/>
</dbReference>
<feature type="domain" description="Peptidase A1" evidence="4">
    <location>
        <begin position="143"/>
        <end position="439"/>
    </location>
</feature>
<dbReference type="PRINTS" id="PR00792">
    <property type="entry name" value="PEPSIN"/>
</dbReference>
<dbReference type="PANTHER" id="PTHR47966">
    <property type="entry name" value="BETA-SITE APP-CLEAVING ENZYME, ISOFORM A-RELATED"/>
    <property type="match status" value="1"/>
</dbReference>
<accession>A0A238FMK1</accession>
<dbReference type="InterPro" id="IPR033121">
    <property type="entry name" value="PEPTIDASE_A1"/>
</dbReference>
<evidence type="ECO:0000256" key="3">
    <source>
        <dbReference type="SAM" id="SignalP"/>
    </source>
</evidence>
<evidence type="ECO:0000256" key="2">
    <source>
        <dbReference type="PIRSR" id="PIRSR601461-2"/>
    </source>
</evidence>
<evidence type="ECO:0000256" key="1">
    <source>
        <dbReference type="ARBA" id="ARBA00007447"/>
    </source>
</evidence>
<dbReference type="Pfam" id="PF00026">
    <property type="entry name" value="Asp"/>
    <property type="match status" value="2"/>
</dbReference>
<dbReference type="GO" id="GO:0004190">
    <property type="term" value="F:aspartic-type endopeptidase activity"/>
    <property type="evidence" value="ECO:0007669"/>
    <property type="project" value="InterPro"/>
</dbReference>
<reference evidence="6" key="1">
    <citation type="submission" date="2016-09" db="EMBL/GenBank/DDBJ databases">
        <authorList>
            <person name="Jeantristanb JTB J.-T."/>
            <person name="Ricardo R."/>
        </authorList>
    </citation>
    <scope>NUCLEOTIDE SEQUENCE [LARGE SCALE GENOMIC DNA]</scope>
</reference>
<feature type="chain" id="PRO_5013257814" evidence="3">
    <location>
        <begin position="23"/>
        <end position="446"/>
    </location>
</feature>
<dbReference type="CDD" id="cd05471">
    <property type="entry name" value="pepsin_like"/>
    <property type="match status" value="1"/>
</dbReference>
<dbReference type="FunFam" id="2.40.70.10:FF:000008">
    <property type="entry name" value="Cathepsin D"/>
    <property type="match status" value="1"/>
</dbReference>
<keyword evidence="3" id="KW-0732">Signal</keyword>
<dbReference type="InterPro" id="IPR034164">
    <property type="entry name" value="Pepsin-like_dom"/>
</dbReference>
<dbReference type="Gene3D" id="2.40.70.10">
    <property type="entry name" value="Acid Proteases"/>
    <property type="match status" value="2"/>
</dbReference>
<dbReference type="AlphaFoldDB" id="A0A238FMK1"/>
<feature type="disulfide bond" evidence="2">
    <location>
        <begin position="356"/>
        <end position="393"/>
    </location>
</feature>
<keyword evidence="2" id="KW-1015">Disulfide bond</keyword>
<comment type="similarity">
    <text evidence="1">Belongs to the peptidase A1 family.</text>
</comment>